<feature type="domain" description="DUF1758" evidence="2">
    <location>
        <begin position="397"/>
        <end position="526"/>
    </location>
</feature>
<dbReference type="Pfam" id="PF03564">
    <property type="entry name" value="DUF1759"/>
    <property type="match status" value="1"/>
</dbReference>
<dbReference type="Pfam" id="PF00078">
    <property type="entry name" value="RVT_1"/>
    <property type="match status" value="1"/>
</dbReference>
<dbReference type="InterPro" id="IPR043128">
    <property type="entry name" value="Rev_trsase/Diguanyl_cyclase"/>
</dbReference>
<dbReference type="PANTHER" id="PTHR47331:SF1">
    <property type="entry name" value="GAG-LIKE PROTEIN"/>
    <property type="match status" value="1"/>
</dbReference>
<reference evidence="3" key="1">
    <citation type="submission" date="2012-04" db="EMBL/GenBank/DDBJ databases">
        <title>The Genome Sequence of Loa loa.</title>
        <authorList>
            <consortium name="The Broad Institute Genome Sequencing Platform"/>
            <consortium name="Broad Institute Genome Sequencing Center for Infectious Disease"/>
            <person name="Nutman T.B."/>
            <person name="Fink D.L."/>
            <person name="Russ C."/>
            <person name="Young S."/>
            <person name="Zeng Q."/>
            <person name="Gargeya S."/>
            <person name="Alvarado L."/>
            <person name="Berlin A."/>
            <person name="Chapman S.B."/>
            <person name="Chen Z."/>
            <person name="Freedman E."/>
            <person name="Gellesch M."/>
            <person name="Goldberg J."/>
            <person name="Griggs A."/>
            <person name="Gujja S."/>
            <person name="Heilman E.R."/>
            <person name="Heiman D."/>
            <person name="Howarth C."/>
            <person name="Mehta T."/>
            <person name="Neiman D."/>
            <person name="Pearson M."/>
            <person name="Roberts A."/>
            <person name="Saif S."/>
            <person name="Shea T."/>
            <person name="Shenoy N."/>
            <person name="Sisk P."/>
            <person name="Stolte C."/>
            <person name="Sykes S."/>
            <person name="White J."/>
            <person name="Yandava C."/>
            <person name="Haas B."/>
            <person name="Henn M.R."/>
            <person name="Nusbaum C."/>
            <person name="Birren B."/>
        </authorList>
    </citation>
    <scope>NUCLEOTIDE SEQUENCE [LARGE SCALE GENOMIC DNA]</scope>
</reference>
<evidence type="ECO:0000259" key="1">
    <source>
        <dbReference type="Pfam" id="PF00078"/>
    </source>
</evidence>
<dbReference type="SUPFAM" id="SSF56672">
    <property type="entry name" value="DNA/RNA polymerases"/>
    <property type="match status" value="1"/>
</dbReference>
<dbReference type="PANTHER" id="PTHR47331">
    <property type="entry name" value="PHD-TYPE DOMAIN-CONTAINING PROTEIN"/>
    <property type="match status" value="1"/>
</dbReference>
<dbReference type="InterPro" id="IPR021109">
    <property type="entry name" value="Peptidase_aspartic_dom_sf"/>
</dbReference>
<dbReference type="Proteomes" id="UP000095285">
    <property type="component" value="Unassembled WGS sequence"/>
</dbReference>
<dbReference type="WBParaSite" id="EN70_11584">
    <property type="protein sequence ID" value="EN70_11584"/>
    <property type="gene ID" value="EN70_11584"/>
</dbReference>
<dbReference type="Gene3D" id="2.40.70.10">
    <property type="entry name" value="Acid Proteases"/>
    <property type="match status" value="1"/>
</dbReference>
<keyword evidence="3" id="KW-1185">Reference proteome</keyword>
<dbReference type="InterPro" id="IPR043502">
    <property type="entry name" value="DNA/RNA_pol_sf"/>
</dbReference>
<dbReference type="InterPro" id="IPR005312">
    <property type="entry name" value="DUF1759"/>
</dbReference>
<dbReference type="Gene3D" id="3.30.70.270">
    <property type="match status" value="1"/>
</dbReference>
<dbReference type="Pfam" id="PF05585">
    <property type="entry name" value="DUF1758"/>
    <property type="match status" value="1"/>
</dbReference>
<sequence>MSTSLNKSTQPTIDRVIELLEEIKKLDLSPPDRNQPLEDQKQQYEIKKRIVKDKAKRFEIYVGMLETINEKWLDLIQQATKITKKEEEEKYEKMVNDKQAIHLQGIPNIQKLTYLTSCLKGEALEAIRGFDIAPENYELIRQVLIDKYGNPATIKKSLYNEFYSIQRNDREWKSRVEAMEKILRQLEALGEDLEHSSIEVTIESRLPPWILDKVYQMKTEGETWTISKLRQFLMESKTPSGTNSKKSTSLSKGGETSALSITKQFKSTEARNLQLSNKTKFNKEKRPCIFCNKNHWDNECPNCLTVKQRFERLKELKACTNCFRTMHATSDCKQRKRTCFHCKGQHNTALCYKKYGSLNNGSNNEETNSTIIINSLNQPINYQGKKVLLICKEIEAVNPTQLEIQEEALVLFDSGSQSSFISKKLANRLSLTETKKEELKLFSFGNQFPKLYQTSKVKIGIRALKSNIIPINVYVLDYLTDKLQIINPTSYDINYITNQKQLDDSEGYWRRPDIIIGADHFFEFMQPYKVHHIDQFWKLEVIGIQEQPNEHDDEKALEQFKNCITKENNRYQVSWPWKDSKINLQDNYGLCYGRLRTLIKRLQTNPSLLECYDEIIKEQLQSNIIEKVTTNMDQEGIIHYLPHHEVLTPGKATTKLRIVYDASAHINGEKSLNNVLYRGPTTLPDLAGVLLRFRMMKNVIIADIEKAFLQLELHPSDRNCTRFLWLKDIQGEITKENLACYRFQRVPFGIIASPFLLSATLNYHLETYGSATALEIKKNLYVDNVILPANGTQEAFKIYKEMKDIFKNASMNIREFFSNDNDFNKLIPENDRAESLILLE</sequence>
<accession>A0A1I7VAC2</accession>
<dbReference type="Gene3D" id="3.10.10.10">
    <property type="entry name" value="HIV Type 1 Reverse Transcriptase, subunit A, domain 1"/>
    <property type="match status" value="1"/>
</dbReference>
<dbReference type="InterPro" id="IPR000477">
    <property type="entry name" value="RT_dom"/>
</dbReference>
<name>A0A1I7VAC2_LOALO</name>
<dbReference type="CDD" id="cd00303">
    <property type="entry name" value="retropepsin_like"/>
    <property type="match status" value="1"/>
</dbReference>
<reference evidence="4" key="2">
    <citation type="submission" date="2016-11" db="UniProtKB">
        <authorList>
            <consortium name="WormBaseParasite"/>
        </authorList>
    </citation>
    <scope>IDENTIFICATION</scope>
</reference>
<protein>
    <submittedName>
        <fullName evidence="4">DUF1758 domain-containing protein</fullName>
    </submittedName>
</protein>
<evidence type="ECO:0000313" key="3">
    <source>
        <dbReference type="Proteomes" id="UP000095285"/>
    </source>
</evidence>
<evidence type="ECO:0000259" key="2">
    <source>
        <dbReference type="Pfam" id="PF05585"/>
    </source>
</evidence>
<organism evidence="3 4">
    <name type="scientific">Loa loa</name>
    <name type="common">Eye worm</name>
    <name type="synonym">Filaria loa</name>
    <dbReference type="NCBI Taxonomy" id="7209"/>
    <lineage>
        <taxon>Eukaryota</taxon>
        <taxon>Metazoa</taxon>
        <taxon>Ecdysozoa</taxon>
        <taxon>Nematoda</taxon>
        <taxon>Chromadorea</taxon>
        <taxon>Rhabditida</taxon>
        <taxon>Spirurina</taxon>
        <taxon>Spiruromorpha</taxon>
        <taxon>Filarioidea</taxon>
        <taxon>Onchocercidae</taxon>
        <taxon>Loa</taxon>
    </lineage>
</organism>
<evidence type="ECO:0000313" key="4">
    <source>
        <dbReference type="WBParaSite" id="EN70_11584"/>
    </source>
</evidence>
<dbReference type="STRING" id="7209.A0A1I7VAC2"/>
<feature type="domain" description="Reverse transcriptase" evidence="1">
    <location>
        <begin position="697"/>
        <end position="814"/>
    </location>
</feature>
<dbReference type="InterPro" id="IPR008737">
    <property type="entry name" value="DUF1758"/>
</dbReference>
<proteinExistence type="predicted"/>
<dbReference type="AlphaFoldDB" id="A0A1I7VAC2"/>